<feature type="region of interest" description="Disordered" evidence="6">
    <location>
        <begin position="1"/>
        <end position="20"/>
    </location>
</feature>
<evidence type="ECO:0000259" key="7">
    <source>
        <dbReference type="Pfam" id="PF01494"/>
    </source>
</evidence>
<evidence type="ECO:0000256" key="4">
    <source>
        <dbReference type="ARBA" id="ARBA00023002"/>
    </source>
</evidence>
<keyword evidence="5" id="KW-0503">Monooxygenase</keyword>
<dbReference type="GO" id="GO:0071949">
    <property type="term" value="F:FAD binding"/>
    <property type="evidence" value="ECO:0007669"/>
    <property type="project" value="InterPro"/>
</dbReference>
<dbReference type="InterPro" id="IPR002938">
    <property type="entry name" value="FAD-bd"/>
</dbReference>
<feature type="domain" description="FAD-binding" evidence="7">
    <location>
        <begin position="196"/>
        <end position="410"/>
    </location>
</feature>
<organism evidence="8 9">
    <name type="scientific">Cladophialophora chaetospira</name>
    <dbReference type="NCBI Taxonomy" id="386627"/>
    <lineage>
        <taxon>Eukaryota</taxon>
        <taxon>Fungi</taxon>
        <taxon>Dikarya</taxon>
        <taxon>Ascomycota</taxon>
        <taxon>Pezizomycotina</taxon>
        <taxon>Eurotiomycetes</taxon>
        <taxon>Chaetothyriomycetidae</taxon>
        <taxon>Chaetothyriales</taxon>
        <taxon>Herpotrichiellaceae</taxon>
        <taxon>Cladophialophora</taxon>
    </lineage>
</organism>
<comment type="similarity">
    <text evidence="1">Belongs to the paxM FAD-dependent monooxygenase family.</text>
</comment>
<keyword evidence="2" id="KW-0285">Flavoprotein</keyword>
<dbReference type="PANTHER" id="PTHR13789:SF215">
    <property type="entry name" value="FAD-BINDING DOMAIN-CONTAINING PROTEIN-RELATED"/>
    <property type="match status" value="1"/>
</dbReference>
<comment type="caution">
    <text evidence="8">The sequence shown here is derived from an EMBL/GenBank/DDBJ whole genome shotgun (WGS) entry which is preliminary data.</text>
</comment>
<dbReference type="EMBL" id="JAPDRK010000002">
    <property type="protein sequence ID" value="KAJ9615479.1"/>
    <property type="molecule type" value="Genomic_DNA"/>
</dbReference>
<dbReference type="InterPro" id="IPR036188">
    <property type="entry name" value="FAD/NAD-bd_sf"/>
</dbReference>
<dbReference type="AlphaFoldDB" id="A0AA38XL38"/>
<evidence type="ECO:0000256" key="1">
    <source>
        <dbReference type="ARBA" id="ARBA00007992"/>
    </source>
</evidence>
<evidence type="ECO:0000256" key="6">
    <source>
        <dbReference type="SAM" id="MobiDB-lite"/>
    </source>
</evidence>
<name>A0AA38XL38_9EURO</name>
<dbReference type="PANTHER" id="PTHR13789">
    <property type="entry name" value="MONOOXYGENASE"/>
    <property type="match status" value="1"/>
</dbReference>
<dbReference type="Pfam" id="PF13450">
    <property type="entry name" value="NAD_binding_8"/>
    <property type="match status" value="1"/>
</dbReference>
<dbReference type="Gene3D" id="3.50.50.60">
    <property type="entry name" value="FAD/NAD(P)-binding domain"/>
    <property type="match status" value="1"/>
</dbReference>
<evidence type="ECO:0000256" key="3">
    <source>
        <dbReference type="ARBA" id="ARBA00022827"/>
    </source>
</evidence>
<dbReference type="PRINTS" id="PR00420">
    <property type="entry name" value="RNGMNOXGNASE"/>
</dbReference>
<sequence length="477" mass="52546">MGDEASMPRGAEGNESCSAERLSNGRLKDEYYKPIPPDIFAPKPGDQILDIGIVGAGIAGLAAAIALVQSGHNVEVYERSRFAHEIGAAINMGPNACRALKFFEFDFERARPTPLQHLRYFNGKSLETSRNVILPDCAKSYGHAFLLYHRADLHSELKRTATQPRPHTSKVAKINLLSEVSDIDLDGVIVLADGRKVHKDVVVVADGIRTRAASKVVGTKENLDALPTGTIAYRFLVPTEKLLKDPRTRHLFDVDKHAINIAPAGVDHRLVWYPCRGGDLQNFGYFIPDELEGYENETWNIPASQKEFMKSASSLHPDLQAVCEKAEDLKLWRLCSRSKPLPTLVKEKVVLIGDAAHPMLPHQGQGGAMAIEDGAALGVLLSSIKSKNEIPARLQLFQDLRIDRVSAMVVFSSVGQDEAARIADVARQYVKGPLPQCPEDYHVYNFTPNVIRDAIELLERYKAENIGPANHNASLPS</sequence>
<keyword evidence="9" id="KW-1185">Reference proteome</keyword>
<keyword evidence="4" id="KW-0560">Oxidoreductase</keyword>
<dbReference type="SUPFAM" id="SSF54373">
    <property type="entry name" value="FAD-linked reductases, C-terminal domain"/>
    <property type="match status" value="1"/>
</dbReference>
<dbReference type="InterPro" id="IPR050493">
    <property type="entry name" value="FAD-dep_Monooxygenase_BioMet"/>
</dbReference>
<evidence type="ECO:0000256" key="2">
    <source>
        <dbReference type="ARBA" id="ARBA00022630"/>
    </source>
</evidence>
<proteinExistence type="inferred from homology"/>
<reference evidence="8" key="1">
    <citation type="submission" date="2022-10" db="EMBL/GenBank/DDBJ databases">
        <title>Culturing micro-colonial fungi from biological soil crusts in the Mojave desert and describing Neophaeococcomyces mojavensis, and introducing the new genera and species Taxawa tesnikishii.</title>
        <authorList>
            <person name="Kurbessoian T."/>
            <person name="Stajich J.E."/>
        </authorList>
    </citation>
    <scope>NUCLEOTIDE SEQUENCE</scope>
    <source>
        <strain evidence="8">TK_41</strain>
    </source>
</reference>
<evidence type="ECO:0000313" key="9">
    <source>
        <dbReference type="Proteomes" id="UP001172673"/>
    </source>
</evidence>
<protein>
    <recommendedName>
        <fullName evidence="7">FAD-binding domain-containing protein</fullName>
    </recommendedName>
</protein>
<dbReference type="Proteomes" id="UP001172673">
    <property type="component" value="Unassembled WGS sequence"/>
</dbReference>
<gene>
    <name evidence="8" type="ORF">H2200_001554</name>
</gene>
<accession>A0AA38XL38</accession>
<keyword evidence="3" id="KW-0274">FAD</keyword>
<dbReference type="SUPFAM" id="SSF51905">
    <property type="entry name" value="FAD/NAD(P)-binding domain"/>
    <property type="match status" value="1"/>
</dbReference>
<evidence type="ECO:0000313" key="8">
    <source>
        <dbReference type="EMBL" id="KAJ9615479.1"/>
    </source>
</evidence>
<evidence type="ECO:0000256" key="5">
    <source>
        <dbReference type="ARBA" id="ARBA00023033"/>
    </source>
</evidence>
<dbReference type="Pfam" id="PF01494">
    <property type="entry name" value="FAD_binding_3"/>
    <property type="match status" value="1"/>
</dbReference>
<dbReference type="GO" id="GO:0004497">
    <property type="term" value="F:monooxygenase activity"/>
    <property type="evidence" value="ECO:0007669"/>
    <property type="project" value="UniProtKB-KW"/>
</dbReference>